<organism evidence="3">
    <name type="scientific">Gongylonema pulchrum</name>
    <dbReference type="NCBI Taxonomy" id="637853"/>
    <lineage>
        <taxon>Eukaryota</taxon>
        <taxon>Metazoa</taxon>
        <taxon>Ecdysozoa</taxon>
        <taxon>Nematoda</taxon>
        <taxon>Chromadorea</taxon>
        <taxon>Rhabditida</taxon>
        <taxon>Spirurina</taxon>
        <taxon>Spiruromorpha</taxon>
        <taxon>Spiruroidea</taxon>
        <taxon>Gongylonematidae</taxon>
        <taxon>Gongylonema</taxon>
    </lineage>
</organism>
<proteinExistence type="predicted"/>
<dbReference type="PANTHER" id="PTHR46705:SF2">
    <property type="entry name" value="DOMAIN OF UNKNOWN FUNCTION DB DOMAIN-CONTAINING PROTEIN"/>
    <property type="match status" value="1"/>
</dbReference>
<dbReference type="PANTHER" id="PTHR46705">
    <property type="entry name" value="PROTEIN CBG09805"/>
    <property type="match status" value="1"/>
</dbReference>
<dbReference type="AlphaFoldDB" id="A0A183DQQ1"/>
<protein>
    <submittedName>
        <fullName evidence="3">DB domain-containing protein</fullName>
    </submittedName>
</protein>
<evidence type="ECO:0000313" key="2">
    <source>
        <dbReference type="Proteomes" id="UP000271098"/>
    </source>
</evidence>
<dbReference type="OrthoDB" id="5843172at2759"/>
<gene>
    <name evidence="1" type="ORF">GPUH_LOCUS11042</name>
</gene>
<name>A0A183DQQ1_9BILA</name>
<reference evidence="1 2" key="2">
    <citation type="submission" date="2018-11" db="EMBL/GenBank/DDBJ databases">
        <authorList>
            <consortium name="Pathogen Informatics"/>
        </authorList>
    </citation>
    <scope>NUCLEOTIDE SEQUENCE [LARGE SCALE GENOMIC DNA]</scope>
</reference>
<evidence type="ECO:0000313" key="3">
    <source>
        <dbReference type="WBParaSite" id="GPUH_0001105501-mRNA-1"/>
    </source>
</evidence>
<dbReference type="EMBL" id="UYRT01078306">
    <property type="protein sequence ID" value="VDN18254.1"/>
    <property type="molecule type" value="Genomic_DNA"/>
</dbReference>
<accession>A0A183DQQ1</accession>
<dbReference type="Proteomes" id="UP000271098">
    <property type="component" value="Unassembled WGS sequence"/>
</dbReference>
<keyword evidence="2" id="KW-1185">Reference proteome</keyword>
<reference evidence="3" key="1">
    <citation type="submission" date="2016-06" db="UniProtKB">
        <authorList>
            <consortium name="WormBaseParasite"/>
        </authorList>
    </citation>
    <scope>IDENTIFICATION</scope>
</reference>
<dbReference type="WBParaSite" id="GPUH_0001105501-mRNA-1">
    <property type="protein sequence ID" value="GPUH_0001105501-mRNA-1"/>
    <property type="gene ID" value="GPUH_0001105501"/>
</dbReference>
<sequence length="171" mass="19684">MAYCQPMMMAQPVMCNCAPSYGCGQYGCYRLRARASKNYRPSFGSRRESFHVRQSPFEQQSEEISAFGAPEEFRGQNRLPSGRSAPMAELDERWQKALAMASPTAAELPEKAHAYRDPNEAFLECCMDRQLPDACLSKCNFNYYNRQTVRNCFYFLNTIKLRKELLALLLM</sequence>
<evidence type="ECO:0000313" key="1">
    <source>
        <dbReference type="EMBL" id="VDN18254.1"/>
    </source>
</evidence>